<name>A0A0P0CPT0_9BACT</name>
<dbReference type="AlphaFoldDB" id="A0A0P0CPT0"/>
<sequence>MFTVIPMYREILFALSFLATIAACKKQKEEVQESETKPITYLPYIPLKLEDLNEFQQPGAGNWDVAGNVYADRHSPNSLTASNGTGILTSLPANDKNANLLTKLSHGDIDLEMDFMMPKGSNSGVLLQSRYEVQLSDSWLKGSLTPEDCGGIAPDGKKKAFPGSAPAEGASKAPGLWQHLKISFKAPRFDPTGKKVADARFVEVVLNGVQVQKDVVVPTPTQSAPYTDEQALAPLMLQGDQGPVAFKNIRYKVYDAAPILVQNVHYKLFEGRHYTLDAWRHLPPAKTGKADSLSHLLGEEDEVLVLEGQMETPREGDYLFKTSAGGPVWLVIDDSVVVENGNSRDYNRFFYGKTSLSRGKHNFRLAYSNSDKSLSLEYEGPGRPWTVLTTPASLRRTGEVAPLALLVEEEPVMQRGFLLHQSAPKPYAASIGIPGGVNYAYDLNAQGLLNIWHGKYIDVSNMWRERGETQLEIPLGASLQLPGLPTLAVLKGRDTAWPAAIGPDDNTYTDRGYRLTPDGLPVFFYTLNKTEVEDFLQPTPDKTGLTREISLRSHQPAGQLYCLLGSGSAIEKLPNGSYAIDNKSYYLEDLQASGASPTIRQVSNGQYQLLLPLNPKTKTAKVKYSIIW</sequence>
<gene>
    <name evidence="2" type="ORF">DC20_22055</name>
</gene>
<keyword evidence="2" id="KW-0614">Plasmid</keyword>
<dbReference type="PATRIC" id="fig|512763.3.peg.4863"/>
<dbReference type="GO" id="GO:0016787">
    <property type="term" value="F:hydrolase activity"/>
    <property type="evidence" value="ECO:0007669"/>
    <property type="project" value="InterPro"/>
</dbReference>
<evidence type="ECO:0000313" key="3">
    <source>
        <dbReference type="Proteomes" id="UP000061382"/>
    </source>
</evidence>
<protein>
    <recommendedName>
        <fullName evidence="1">3-keto-alpha-glucoside-1,2-lyase/3-keto-2-hydroxy-glucal hydratase domain-containing protein</fullName>
    </recommendedName>
</protein>
<organism evidence="2 3">
    <name type="scientific">Rufibacter tibetensis</name>
    <dbReference type="NCBI Taxonomy" id="512763"/>
    <lineage>
        <taxon>Bacteria</taxon>
        <taxon>Pseudomonadati</taxon>
        <taxon>Bacteroidota</taxon>
        <taxon>Cytophagia</taxon>
        <taxon>Cytophagales</taxon>
        <taxon>Hymenobacteraceae</taxon>
        <taxon>Rufibacter</taxon>
    </lineage>
</organism>
<dbReference type="EMBL" id="CP012644">
    <property type="protein sequence ID" value="ALJ01728.1"/>
    <property type="molecule type" value="Genomic_DNA"/>
</dbReference>
<evidence type="ECO:0000259" key="1">
    <source>
        <dbReference type="Pfam" id="PF06439"/>
    </source>
</evidence>
<dbReference type="SUPFAM" id="SSF56988">
    <property type="entry name" value="Anthrax protective antigen"/>
    <property type="match status" value="1"/>
</dbReference>
<feature type="domain" description="3-keto-alpha-glucoside-1,2-lyase/3-keto-2-hydroxy-glucal hydratase" evidence="1">
    <location>
        <begin position="75"/>
        <end position="251"/>
    </location>
</feature>
<dbReference type="Pfam" id="PF06439">
    <property type="entry name" value="3keto-disac_hyd"/>
    <property type="match status" value="1"/>
</dbReference>
<dbReference type="OrthoDB" id="938897at2"/>
<accession>A0A0P0CPT0</accession>
<evidence type="ECO:0000313" key="2">
    <source>
        <dbReference type="EMBL" id="ALJ01728.1"/>
    </source>
</evidence>
<geneLocation type="plasmid" evidence="2 3">
    <name>1</name>
</geneLocation>
<dbReference type="Gene3D" id="2.60.120.560">
    <property type="entry name" value="Exo-inulinase, domain 1"/>
    <property type="match status" value="1"/>
</dbReference>
<dbReference type="InterPro" id="IPR010496">
    <property type="entry name" value="AL/BT2_dom"/>
</dbReference>
<keyword evidence="3" id="KW-1185">Reference proteome</keyword>
<reference evidence="2 3" key="1">
    <citation type="submission" date="2015-08" db="EMBL/GenBank/DDBJ databases">
        <title>Complete genome sequence of Rufibacter tibetensis strain 1351t, a radiation-resistant bacterium from tibet plateau.</title>
        <authorList>
            <person name="Dai J."/>
        </authorList>
    </citation>
    <scope>NUCLEOTIDE SEQUENCE [LARGE SCALE GENOMIC DNA]</scope>
    <source>
        <strain evidence="2 3">1351</strain>
        <plasmid evidence="2 3">1</plasmid>
    </source>
</reference>
<proteinExistence type="predicted"/>
<dbReference type="RefSeq" id="WP_062546200.1">
    <property type="nucleotide sequence ID" value="NZ_CP012644.1"/>
</dbReference>
<dbReference type="Proteomes" id="UP000061382">
    <property type="component" value="Plasmid 1"/>
</dbReference>
<dbReference type="KEGG" id="rti:DC20_22055"/>